<feature type="region of interest" description="Disordered" evidence="1">
    <location>
        <begin position="2375"/>
        <end position="2417"/>
    </location>
</feature>
<feature type="region of interest" description="Disordered" evidence="1">
    <location>
        <begin position="37"/>
        <end position="59"/>
    </location>
</feature>
<dbReference type="Pfam" id="PF05345">
    <property type="entry name" value="He_PIG"/>
    <property type="match status" value="5"/>
</dbReference>
<dbReference type="GO" id="GO:0007156">
    <property type="term" value="P:homophilic cell adhesion via plasma membrane adhesion molecules"/>
    <property type="evidence" value="ECO:0007669"/>
    <property type="project" value="InterPro"/>
</dbReference>
<evidence type="ECO:0000313" key="3">
    <source>
        <dbReference type="EMBL" id="QKF66920.1"/>
    </source>
</evidence>
<protein>
    <submittedName>
        <fullName evidence="3">Cadherin repeat domain-containing protein (DUF4347 domain)</fullName>
    </submittedName>
</protein>
<dbReference type="InterPro" id="IPR015919">
    <property type="entry name" value="Cadherin-like_sf"/>
</dbReference>
<dbReference type="RefSeq" id="WP_172664244.1">
    <property type="nucleotide sequence ID" value="NZ_CP053840.1"/>
</dbReference>
<dbReference type="PANTHER" id="PTHR21559:SF21">
    <property type="entry name" value="DYSTROGLYCAN 1"/>
    <property type="match status" value="1"/>
</dbReference>
<dbReference type="InterPro" id="IPR006644">
    <property type="entry name" value="Cadg"/>
</dbReference>
<dbReference type="Pfam" id="PF16184">
    <property type="entry name" value="Cadherin_3"/>
    <property type="match status" value="1"/>
</dbReference>
<dbReference type="Pfam" id="PF14252">
    <property type="entry name" value="DUF4347"/>
    <property type="match status" value="1"/>
</dbReference>
<dbReference type="SUPFAM" id="SSF49313">
    <property type="entry name" value="Cadherin-like"/>
    <property type="match status" value="5"/>
</dbReference>
<dbReference type="PANTHER" id="PTHR21559">
    <property type="entry name" value="DYSTROGLYCAN-RELATED"/>
    <property type="match status" value="1"/>
</dbReference>
<accession>A0AAE7BAZ2</accession>
<dbReference type="InterPro" id="IPR013783">
    <property type="entry name" value="Ig-like_fold"/>
</dbReference>
<feature type="compositionally biased region" description="Low complexity" evidence="1">
    <location>
        <begin position="37"/>
        <end position="55"/>
    </location>
</feature>
<dbReference type="Gene3D" id="2.60.40.2700">
    <property type="match status" value="1"/>
</dbReference>
<dbReference type="Proteomes" id="UP000503482">
    <property type="component" value="Chromosome"/>
</dbReference>
<feature type="compositionally biased region" description="Low complexity" evidence="1">
    <location>
        <begin position="2391"/>
        <end position="2402"/>
    </location>
</feature>
<dbReference type="EMBL" id="CP053840">
    <property type="protein sequence ID" value="QKF66920.1"/>
    <property type="molecule type" value="Genomic_DNA"/>
</dbReference>
<keyword evidence="4" id="KW-1185">Reference proteome</keyword>
<dbReference type="GO" id="GO:0043236">
    <property type="term" value="F:laminin binding"/>
    <property type="evidence" value="ECO:0007669"/>
    <property type="project" value="TreeGrafter"/>
</dbReference>
<dbReference type="Gene3D" id="2.60.40.10">
    <property type="entry name" value="Immunoglobulins"/>
    <property type="match status" value="5"/>
</dbReference>
<sequence>MKRKNLKKPMISALEQRILFDGAAVATAVDVLDNSSFSTTSSSDSTSKNDVTNNNAENSVHEVQAVQGFEKDRKEVAFVDITVKDYQTLVDGIGAGVETYLVSSFDEINSILQNQKDIDAIHILSHGSTGEITVGNDVLNKESLNNFNEVLQSMKNSLTQEGDILLYGCNIANDGSGQEFIDTISTLTQADVAASDDSTGSSALGGDWDLEKSNGFIDTNTISVTDYNDILSLSVVVEHGNTVETYDNISSGVAHLTSGGNAVAYLVQTSGDMNVDGYSGYSGIIQVTDSSTTVIKSIDMTEHLSDNSNFISDMSITSLKNGGFVVVWTEGNASDFTLNKYYEIFDNNGNQVGSNPFNLLTATDGGNIKVTSLTNGGFAVAFLNGQTGIVKTYEYNSGSFTANSESIFIENVNDVLGANAGDSTTPTTYGPDASDVRRLFALGSLSITNLSDGSFVVACSTYDWVNSSYTPLGDFIYKFNADGTKSSFSGGSGQYWERVNWNPGQTNNITALTSFDGGFASLNKGNNGEWQITVYNNDGSLTTTNKLTDTVYYGGNYYNKYYYAVNLGAITSNLSNLYGNQNTYANDFQVDLEFDGTNLVAILPNDTGGLSIANISTTTGNLIGSITTLSDIPVPSGKNITNPHYLTTSSGFSLLYDVQSTNTVTINDPGGDWDATYVLSDVYQYDLLTFSPPDTIAPTFDVTPATSNVTATTVDLSASLDEAGKIYYVVVPDGSTAPSLAQILAGQDSSGSAALKSGNSDVATMPFTGTYNITGLSANTAYDIYVIGQDDEGTPNVMTTATKVDVTTPHALITFESGNGVLSSDNSISMTYSHTGTSTTFTITAKDTSDQQGHLKYGSLVGDPSGHIGSESIYAINEGKANSITFSVENGKTFDLISFYLSNQNGDGDETFTITTNKGGSTTGISGANISLDSDKITLPSTALFQGITSFTITAPSGGAYMEIDDIVLQNIMVVGPTVNPAIGTYTDTSANDTFANTTGTISAIPSSGLITGYGISGGITGGNSDVEGTTYDVSKAGTYGTLYVNSTTGVYVYEPTSDSVINATSTTVTDTFTIQATDSNGTGNGTLTITINGVNDTPELTTPTSASYTDTSAYNTFTNTIGTLSASDRDSNTTLTYGISTGITGGSTNVGGTIYDILKVGNYGILYVKSSDGSYVYVPSANAINALTSNATDTFTVSTSDGNASDTQTFTVNITGLNDTPTANGNRITINEDTTTLLSANDFNFSDIDTGSELSTIKITSLETAGMLEYYDGASWIDVTLNQEITKTDIDANKLRFTPFLNANGEDSASFNFKVSDGTVYSDSAYTIIYDVTAVNDTPTVVNEIVNQNASISNAFSFTVPSNSFVDVDTSDTLAYTAQLVDSNGNLVSGGTLPSWLTFTAGTRTFSGTPAIGDVGTIYVKVTATDNGTGNLNVSDIFTITTNSGPTVSAVTDTYTDTSVNDTFTNKTGTIGATASSGTITGYGISTGTTGGSDTIGSVTYDVSKVGTYGTLYVNSTTGAYVYEPTSDSVINATSTTVTDVFTIQATDGSGTTDNSLTITINGVNDTPELTTPTSASYTDTSAYNTFTNTTGTLSASDRDSNTTLTYGISTGITGGSTNVGGTIYDISKVGNYGILYVKSSDGSYVYVPSANAINALTSNATDTFTVSTSDGNASDTQTFTVNITGTNDKPTANGTRIVINEDTSTVLSASDFGFADVDTGSLLSKVQITNLVNNADGVLEYKNGEDWISVIENQEITKSDIDTGRLRFNPTENANGEDSASFQFKVSDGTFYSDSAYTIIYDITSVNDAPTLDNIIADQNASVSNAFSFTVPSNSFVDVDINDTLTYSAQLVDSNGNLVSGGTLPSWLTFTAGTRTFSGTPAIGDVGTIYVKVTATDNGTGNLNVSDIFTITTNSGPTVSAVTDTYTDTSVNDTFTNKTGTIGATASSGTITGYGISTGTTGGSDTIGSVTYDVSKVGTYGILYVKSSTGDYVYVPTSDSVINATSTTVTDVFTIQATDGSGTTDNSLTITINGVNDTPTVVNMIENQTVTQNSIYNFQFSSNIFSDADSGDIQTYTAQLVDSNGNLINGGTLPAWLTFTSGTRTFSGIPTNDDIGILNVKVTAIDGSNEIVSNTFSLTVVNVNDAPTGNVIISGTLKQGETLTASNTIADVDGLGTISYQWYADGLLINGATNSTYVLTQNEVDKVITVKANYTDAQSTNEIVTSSATTSIVNVNDAPTVSSENIDVTVPFGNDYIKNISTLFNDIDNSDTFTFEAINLPSGLSIDPITGIISGKPTLSGNFIIIIKGTDSGTPALSVSRTYNMLVLAPAQIIVDAPTTNTATENNTIPTESNTNLSLNIFTDTTNLGVLNNSKNEGNIDNPGEGFISSSNPQDNPSQNTTEIPTQTNIQTDNGKGIIQSNVDLNVSTNGQISFNQGNQDSFSIVGITIEDIKVENGNLEIKVVDTNLSQNFIVTQSDGTSLPTGLSFDPKTGSISGTIPENLEKLEISIKSVNTDGTTKILNLKLDLKQLKQKTQAEAESFIGLKEQIALENQKNDGYGSYLTKLFA</sequence>
<evidence type="ECO:0000259" key="2">
    <source>
        <dbReference type="PROSITE" id="PS50268"/>
    </source>
</evidence>
<feature type="compositionally biased region" description="Polar residues" evidence="1">
    <location>
        <begin position="2403"/>
        <end position="2417"/>
    </location>
</feature>
<dbReference type="GO" id="GO:0005509">
    <property type="term" value="F:calcium ion binding"/>
    <property type="evidence" value="ECO:0007669"/>
    <property type="project" value="InterPro"/>
</dbReference>
<organism evidence="3 4">
    <name type="scientific">Arcobacter venerupis</name>
    <dbReference type="NCBI Taxonomy" id="1054033"/>
    <lineage>
        <taxon>Bacteria</taxon>
        <taxon>Pseudomonadati</taxon>
        <taxon>Campylobacterota</taxon>
        <taxon>Epsilonproteobacteria</taxon>
        <taxon>Campylobacterales</taxon>
        <taxon>Arcobacteraceae</taxon>
        <taxon>Arcobacter</taxon>
    </lineage>
</organism>
<feature type="domain" description="Cadherin" evidence="2">
    <location>
        <begin position="1571"/>
        <end position="1694"/>
    </location>
</feature>
<dbReference type="SMART" id="SM00736">
    <property type="entry name" value="CADG"/>
    <property type="match status" value="3"/>
</dbReference>
<evidence type="ECO:0000256" key="1">
    <source>
        <dbReference type="SAM" id="MobiDB-lite"/>
    </source>
</evidence>
<evidence type="ECO:0000313" key="4">
    <source>
        <dbReference type="Proteomes" id="UP000503482"/>
    </source>
</evidence>
<dbReference type="KEGG" id="avp:AVENP_1366"/>
<name>A0AAE7BAZ2_9BACT</name>
<reference evidence="3 4" key="1">
    <citation type="submission" date="2020-05" db="EMBL/GenBank/DDBJ databases">
        <title>Complete genome sequencing of Campylobacter and Arcobacter type strains.</title>
        <authorList>
            <person name="Miller W.G."/>
            <person name="Yee E."/>
        </authorList>
    </citation>
    <scope>NUCLEOTIDE SEQUENCE [LARGE SCALE GENOMIC DNA]</scope>
    <source>
        <strain evidence="3 4">LMG 26156</strain>
    </source>
</reference>
<dbReference type="InterPro" id="IPR025592">
    <property type="entry name" value="DUF4347"/>
</dbReference>
<dbReference type="PROSITE" id="PS50268">
    <property type="entry name" value="CADHERIN_2"/>
    <property type="match status" value="1"/>
</dbReference>
<proteinExistence type="predicted"/>
<dbReference type="InterPro" id="IPR002126">
    <property type="entry name" value="Cadherin-like_dom"/>
</dbReference>
<dbReference type="GO" id="GO:0016011">
    <property type="term" value="C:dystroglycan complex"/>
    <property type="evidence" value="ECO:0007669"/>
    <property type="project" value="TreeGrafter"/>
</dbReference>
<gene>
    <name evidence="3" type="ORF">AVENP_1366</name>
</gene>